<comment type="caution">
    <text evidence="15">The sequence shown here is derived from an EMBL/GenBank/DDBJ whole genome shotgun (WGS) entry which is preliminary data.</text>
</comment>
<feature type="transmembrane region" description="Helical" evidence="12">
    <location>
        <begin position="423"/>
        <end position="442"/>
    </location>
</feature>
<dbReference type="AlphaFoldDB" id="A0A849CB85"/>
<comment type="caution">
    <text evidence="10">Lacks conserved residue(s) required for the propagation of feature annotation.</text>
</comment>
<dbReference type="GO" id="GO:0004252">
    <property type="term" value="F:serine-type endopeptidase activity"/>
    <property type="evidence" value="ECO:0007669"/>
    <property type="project" value="InterPro"/>
</dbReference>
<comment type="subcellular location">
    <subcellularLocation>
        <location evidence="1">Cell membrane</location>
        <topology evidence="1">Single-pass membrane protein</topology>
    </subcellularLocation>
</comment>
<keyword evidence="8 12" id="KW-1133">Transmembrane helix</keyword>
<accession>A0A849CB85</accession>
<keyword evidence="9 12" id="KW-0472">Membrane</keyword>
<keyword evidence="3" id="KW-1003">Cell membrane</keyword>
<organism evidence="15 16">
    <name type="scientific">Nocardia uniformis</name>
    <dbReference type="NCBI Taxonomy" id="53432"/>
    <lineage>
        <taxon>Bacteria</taxon>
        <taxon>Bacillati</taxon>
        <taxon>Actinomycetota</taxon>
        <taxon>Actinomycetes</taxon>
        <taxon>Mycobacteriales</taxon>
        <taxon>Nocardiaceae</taxon>
        <taxon>Nocardia</taxon>
    </lineage>
</organism>
<dbReference type="Pfam" id="PF00082">
    <property type="entry name" value="Peptidase_S8"/>
    <property type="match status" value="1"/>
</dbReference>
<dbReference type="NCBIfam" id="TIGR03921">
    <property type="entry name" value="T7SS_mycosin"/>
    <property type="match status" value="1"/>
</dbReference>
<dbReference type="GO" id="GO:0006508">
    <property type="term" value="P:proteolysis"/>
    <property type="evidence" value="ECO:0007669"/>
    <property type="project" value="UniProtKB-KW"/>
</dbReference>
<dbReference type="PRINTS" id="PR00723">
    <property type="entry name" value="SUBTILISIN"/>
</dbReference>
<dbReference type="Proteomes" id="UP000586827">
    <property type="component" value="Unassembled WGS sequence"/>
</dbReference>
<evidence type="ECO:0000256" key="13">
    <source>
        <dbReference type="SAM" id="SignalP"/>
    </source>
</evidence>
<dbReference type="InterPro" id="IPR023834">
    <property type="entry name" value="T7SS_pept_S8A_mycosin"/>
</dbReference>
<dbReference type="PANTHER" id="PTHR43806:SF11">
    <property type="entry name" value="CEREVISIN-RELATED"/>
    <property type="match status" value="1"/>
</dbReference>
<evidence type="ECO:0000259" key="14">
    <source>
        <dbReference type="Pfam" id="PF00082"/>
    </source>
</evidence>
<keyword evidence="7" id="KW-0720">Serine protease</keyword>
<dbReference type="InterPro" id="IPR015500">
    <property type="entry name" value="Peptidase_S8_subtilisin-rel"/>
</dbReference>
<proteinExistence type="inferred from homology"/>
<dbReference type="RefSeq" id="WP_067527758.1">
    <property type="nucleotide sequence ID" value="NZ_JABELX010000009.1"/>
</dbReference>
<dbReference type="PROSITE" id="PS51892">
    <property type="entry name" value="SUBTILASE"/>
    <property type="match status" value="1"/>
</dbReference>
<dbReference type="InterPro" id="IPR050131">
    <property type="entry name" value="Peptidase_S8_subtilisin-like"/>
</dbReference>
<evidence type="ECO:0000256" key="3">
    <source>
        <dbReference type="ARBA" id="ARBA00022475"/>
    </source>
</evidence>
<evidence type="ECO:0000256" key="7">
    <source>
        <dbReference type="ARBA" id="ARBA00022825"/>
    </source>
</evidence>
<evidence type="ECO:0000313" key="15">
    <source>
        <dbReference type="EMBL" id="NNH73227.1"/>
    </source>
</evidence>
<feature type="signal peptide" evidence="13">
    <location>
        <begin position="1"/>
        <end position="24"/>
    </location>
</feature>
<evidence type="ECO:0000256" key="8">
    <source>
        <dbReference type="ARBA" id="ARBA00022989"/>
    </source>
</evidence>
<feature type="compositionally biased region" description="Basic and acidic residues" evidence="11">
    <location>
        <begin position="253"/>
        <end position="262"/>
    </location>
</feature>
<dbReference type="PROSITE" id="PS00136">
    <property type="entry name" value="SUBTILASE_ASP"/>
    <property type="match status" value="1"/>
</dbReference>
<feature type="domain" description="Peptidase S8/S53" evidence="14">
    <location>
        <begin position="85"/>
        <end position="383"/>
    </location>
</feature>
<dbReference type="InterPro" id="IPR036852">
    <property type="entry name" value="Peptidase_S8/S53_dom_sf"/>
</dbReference>
<evidence type="ECO:0000256" key="5">
    <source>
        <dbReference type="ARBA" id="ARBA00022692"/>
    </source>
</evidence>
<dbReference type="InterPro" id="IPR022398">
    <property type="entry name" value="Peptidase_S8_His-AS"/>
</dbReference>
<comment type="similarity">
    <text evidence="2 10">Belongs to the peptidase S8 family.</text>
</comment>
<keyword evidence="6" id="KW-0378">Hydrolase</keyword>
<evidence type="ECO:0000256" key="2">
    <source>
        <dbReference type="ARBA" id="ARBA00011073"/>
    </source>
</evidence>
<feature type="region of interest" description="Disordered" evidence="11">
    <location>
        <begin position="239"/>
        <end position="262"/>
    </location>
</feature>
<evidence type="ECO:0000256" key="12">
    <source>
        <dbReference type="SAM" id="Phobius"/>
    </source>
</evidence>
<keyword evidence="4 15" id="KW-0645">Protease</keyword>
<dbReference type="GO" id="GO:0005886">
    <property type="term" value="C:plasma membrane"/>
    <property type="evidence" value="ECO:0007669"/>
    <property type="project" value="UniProtKB-SubCell"/>
</dbReference>
<name>A0A849CB85_9NOCA</name>
<dbReference type="SUPFAM" id="SSF52743">
    <property type="entry name" value="Subtilisin-like"/>
    <property type="match status" value="1"/>
</dbReference>
<keyword evidence="13" id="KW-0732">Signal</keyword>
<keyword evidence="16" id="KW-1185">Reference proteome</keyword>
<keyword evidence="5 12" id="KW-0812">Transmembrane</keyword>
<evidence type="ECO:0000313" key="16">
    <source>
        <dbReference type="Proteomes" id="UP000586827"/>
    </source>
</evidence>
<dbReference type="PROSITE" id="PS00137">
    <property type="entry name" value="SUBTILASE_HIS"/>
    <property type="match status" value="1"/>
</dbReference>
<evidence type="ECO:0000256" key="9">
    <source>
        <dbReference type="ARBA" id="ARBA00023136"/>
    </source>
</evidence>
<dbReference type="InterPro" id="IPR023827">
    <property type="entry name" value="Peptidase_S8_Asp-AS"/>
</dbReference>
<evidence type="ECO:0000256" key="1">
    <source>
        <dbReference type="ARBA" id="ARBA00004162"/>
    </source>
</evidence>
<dbReference type="EMBL" id="JABELX010000009">
    <property type="protein sequence ID" value="NNH73227.1"/>
    <property type="molecule type" value="Genomic_DNA"/>
</dbReference>
<evidence type="ECO:0000256" key="6">
    <source>
        <dbReference type="ARBA" id="ARBA00022801"/>
    </source>
</evidence>
<dbReference type="Gene3D" id="3.40.50.200">
    <property type="entry name" value="Peptidase S8/S53 domain"/>
    <property type="match status" value="1"/>
</dbReference>
<sequence>MRTAGCAVALAAAMLLLGAVPAAAVQPPQVVVGPPPPADPPRPEFPMKQDKGCVAAGLLPGSDLSRVPQPDAALNLARVRELSRGAGVTVAVIDTGVDPNPRLPDIVGGGDFVVDGGNGLSDCDAHGTLVAGIIAGAPDVRDGFVGVAPEARILSIRQRSAAFTAEQPRASERTEAAATEIRTMARAIVHAANLGAAVITVSRPVCVPADQQVDQSALSAAVGYAVRVRGSLIVAGAGDTGGSECNQQNPKMDPADSHDPRNWRGVRTISAPGWFTPEVLTVGATTASGAVLESSLAGPWVSVAAPGTGIVSLAPGGGIVNGVVSQNGLSPVGGSAFAAAYVSGVAALLRSRFPGETPAEIAARLQGSAHAPARGVDNMIGAGMIDPLVALSYRAPPARPAGLYLSAPLTVPPSARPADRRPAIIAVIVLIGAVLLGAAVSFSPGLARKPAADQEPGSR</sequence>
<gene>
    <name evidence="15" type="primary">mycP</name>
    <name evidence="15" type="ORF">HLB23_25785</name>
</gene>
<evidence type="ECO:0000256" key="4">
    <source>
        <dbReference type="ARBA" id="ARBA00022670"/>
    </source>
</evidence>
<reference evidence="15 16" key="1">
    <citation type="submission" date="2020-05" db="EMBL/GenBank/DDBJ databases">
        <title>MicrobeNet Type strains.</title>
        <authorList>
            <person name="Nicholson A.C."/>
        </authorList>
    </citation>
    <scope>NUCLEOTIDE SEQUENCE [LARGE SCALE GENOMIC DNA]</scope>
    <source>
        <strain evidence="15 16">JCM 3224</strain>
    </source>
</reference>
<protein>
    <submittedName>
        <fullName evidence="15">Type VII secretion-associated serine protease mycosin</fullName>
    </submittedName>
</protein>
<feature type="chain" id="PRO_5032585722" evidence="13">
    <location>
        <begin position="25"/>
        <end position="459"/>
    </location>
</feature>
<evidence type="ECO:0000256" key="11">
    <source>
        <dbReference type="SAM" id="MobiDB-lite"/>
    </source>
</evidence>
<evidence type="ECO:0000256" key="10">
    <source>
        <dbReference type="PROSITE-ProRule" id="PRU01240"/>
    </source>
</evidence>
<dbReference type="InterPro" id="IPR000209">
    <property type="entry name" value="Peptidase_S8/S53_dom"/>
</dbReference>
<dbReference type="PANTHER" id="PTHR43806">
    <property type="entry name" value="PEPTIDASE S8"/>
    <property type="match status" value="1"/>
</dbReference>